<evidence type="ECO:0000313" key="1">
    <source>
        <dbReference type="EMBL" id="WOT03579.1"/>
    </source>
</evidence>
<proteinExistence type="predicted"/>
<evidence type="ECO:0000313" key="2">
    <source>
        <dbReference type="Proteomes" id="UP001529491"/>
    </source>
</evidence>
<protein>
    <submittedName>
        <fullName evidence="1">Uncharacterized protein</fullName>
    </submittedName>
</protein>
<keyword evidence="2" id="KW-1185">Reference proteome</keyword>
<name>A0ABZ0JUZ5_9GAMM</name>
<dbReference type="RefSeq" id="WP_310471205.1">
    <property type="nucleotide sequence ID" value="NZ_CP136522.1"/>
</dbReference>
<accession>A0ABZ0JUZ5</accession>
<gene>
    <name evidence="1" type="ORF">RGE70_09405</name>
</gene>
<dbReference type="Proteomes" id="UP001529491">
    <property type="component" value="Chromosome"/>
</dbReference>
<reference evidence="1 2" key="1">
    <citation type="submission" date="2023-10" db="EMBL/GenBank/DDBJ databases">
        <title>Complete genome sequence of Shewanella sp. DAU334.</title>
        <authorList>
            <person name="Lee Y.-S."/>
            <person name="Jeong H.-R."/>
            <person name="Hwang E.-J."/>
            <person name="Choi Y.-L."/>
            <person name="Kim G.-D."/>
        </authorList>
    </citation>
    <scope>NUCLEOTIDE SEQUENCE [LARGE SCALE GENOMIC DNA]</scope>
    <source>
        <strain evidence="1 2">DAU334</strain>
    </source>
</reference>
<sequence>MAKKHSLAISCLICIVLFTLIAAFINTTEEVISWRHENTNKPYDALIFNTTADIEVTQDIAKKIQNAKPGDIVYISVKELDLGGPTCAGQTHCDTWELHLRKCNRLNLEDSIEWTPENEALFGIDPQCIPALLVPTKMATGEINVVDCSPNGYTLNGFFTIHYQRGHFGQLFYRAYAAIPSPERVSATLTQYGTNTCWP</sequence>
<dbReference type="EMBL" id="CP136522">
    <property type="protein sequence ID" value="WOT03579.1"/>
    <property type="molecule type" value="Genomic_DNA"/>
</dbReference>
<organism evidence="1 2">
    <name type="scientific">Shewanella youngdeokensis</name>
    <dbReference type="NCBI Taxonomy" id="2999068"/>
    <lineage>
        <taxon>Bacteria</taxon>
        <taxon>Pseudomonadati</taxon>
        <taxon>Pseudomonadota</taxon>
        <taxon>Gammaproteobacteria</taxon>
        <taxon>Alteromonadales</taxon>
        <taxon>Shewanellaceae</taxon>
        <taxon>Shewanella</taxon>
    </lineage>
</organism>